<feature type="compositionally biased region" description="Polar residues" evidence="7">
    <location>
        <begin position="1251"/>
        <end position="1262"/>
    </location>
</feature>
<dbReference type="GO" id="GO:0008270">
    <property type="term" value="F:zinc ion binding"/>
    <property type="evidence" value="ECO:0007669"/>
    <property type="project" value="UniProtKB-KW"/>
</dbReference>
<evidence type="ECO:0000259" key="8">
    <source>
        <dbReference type="PROSITE" id="PS52027"/>
    </source>
</evidence>
<feature type="region of interest" description="Disordered" evidence="7">
    <location>
        <begin position="359"/>
        <end position="383"/>
    </location>
</feature>
<reference evidence="9" key="1">
    <citation type="submission" date="2020-11" db="EMBL/GenBank/DDBJ databases">
        <authorList>
            <person name="Tran Van P."/>
        </authorList>
    </citation>
    <scope>NUCLEOTIDE SEQUENCE</scope>
</reference>
<name>A0A7R9HQ09_9NEOP</name>
<evidence type="ECO:0000256" key="7">
    <source>
        <dbReference type="SAM" id="MobiDB-lite"/>
    </source>
</evidence>
<feature type="domain" description="C2HC/C3H-type" evidence="8">
    <location>
        <begin position="11"/>
        <end position="40"/>
    </location>
</feature>
<comment type="similarity">
    <text evidence="1">Belongs to the ZC2HC1 family.</text>
</comment>
<evidence type="ECO:0000256" key="2">
    <source>
        <dbReference type="ARBA" id="ARBA00022723"/>
    </source>
</evidence>
<feature type="compositionally biased region" description="Basic and acidic residues" evidence="7">
    <location>
        <begin position="1451"/>
        <end position="1463"/>
    </location>
</feature>
<dbReference type="InterPro" id="IPR026104">
    <property type="entry name" value="ZNF_C2HC_dom_1C"/>
</dbReference>
<organism evidence="9">
    <name type="scientific">Timema monikensis</name>
    <dbReference type="NCBI Taxonomy" id="170555"/>
    <lineage>
        <taxon>Eukaryota</taxon>
        <taxon>Metazoa</taxon>
        <taxon>Ecdysozoa</taxon>
        <taxon>Arthropoda</taxon>
        <taxon>Hexapoda</taxon>
        <taxon>Insecta</taxon>
        <taxon>Pterygota</taxon>
        <taxon>Neoptera</taxon>
        <taxon>Polyneoptera</taxon>
        <taxon>Phasmatodea</taxon>
        <taxon>Timematodea</taxon>
        <taxon>Timematoidea</taxon>
        <taxon>Timematidae</taxon>
        <taxon>Timema</taxon>
    </lineage>
</organism>
<dbReference type="PROSITE" id="PS52027">
    <property type="entry name" value="ZF_C2HC_C3H"/>
    <property type="match status" value="2"/>
</dbReference>
<keyword evidence="3 6" id="KW-0863">Zinc-finger</keyword>
<keyword evidence="2" id="KW-0479">Metal-binding</keyword>
<evidence type="ECO:0000256" key="3">
    <source>
        <dbReference type="ARBA" id="ARBA00022771"/>
    </source>
</evidence>
<keyword evidence="5" id="KW-0175">Coiled coil</keyword>
<dbReference type="PANTHER" id="PTHR14649">
    <property type="entry name" value="ZINC FINGER C2HC DOMAIN-CONTAINING PROTEIN 1C"/>
    <property type="match status" value="1"/>
</dbReference>
<proteinExistence type="inferred from homology"/>
<feature type="region of interest" description="Disordered" evidence="7">
    <location>
        <begin position="1399"/>
        <end position="1472"/>
    </location>
</feature>
<feature type="compositionally biased region" description="Polar residues" evidence="7">
    <location>
        <begin position="1280"/>
        <end position="1293"/>
    </location>
</feature>
<protein>
    <recommendedName>
        <fullName evidence="8">C2HC/C3H-type domain-containing protein</fullName>
    </recommendedName>
</protein>
<evidence type="ECO:0000256" key="1">
    <source>
        <dbReference type="ARBA" id="ARBA00010843"/>
    </source>
</evidence>
<accession>A0A7R9HQ09</accession>
<evidence type="ECO:0000256" key="4">
    <source>
        <dbReference type="ARBA" id="ARBA00022833"/>
    </source>
</evidence>
<evidence type="ECO:0000256" key="5">
    <source>
        <dbReference type="ARBA" id="ARBA00023054"/>
    </source>
</evidence>
<evidence type="ECO:0000313" key="9">
    <source>
        <dbReference type="EMBL" id="CAD7428291.1"/>
    </source>
</evidence>
<gene>
    <name evidence="9" type="ORF">TMSB3V08_LOCUS5103</name>
</gene>
<dbReference type="Pfam" id="PF13913">
    <property type="entry name" value="zf-C2HC_2"/>
    <property type="match status" value="2"/>
</dbReference>
<sequence length="1620" mass="180660">MADSEAEEPPLLLPCAVCCRTFRPESLAKHAKICEKNATKRRKTFDSSKQRIQGTDLAEFLPILHAVKKTDKSPVKKTQSKWKEKHMEFVRAIRAARITDETRLGGPGTQIASAPPPRPMDHERCPHCDRFFGPKAFDRHVDWCKEQKCRIPKSPASLLAKERWEARIKYRAPSMNRSKRSMTREKYLPASRKNSGGLERDPSPVIRSNSDSFTPSVMTTSAKRQGQDCASFVTAVSPSRKPAKESVSSPACNMKRNIAQRVSVRQRSASPKKSPLGLKSTTNRKVKASDPVEVNYSKESPLLEGKGDDNMSASYNISQIQCTGSNMTTPAADKNKSPVPHPVFPFPSLRKSLTHEVPSRMAKSSQNSTLRYTGSKSAMGGGRCTERKQDAGVQMCALSSCNSHDGVTLKLTPMKTFQNNNNNENMTFCMKNKSTSLNSGVFITCQKVNSKSNENHSKKGSLISRVNLRKPHPVRLNEVQVNEALLDMTVSPCSIHTSRDQTVSCTDMPVQQTARGLHLAEVLDCKVVISELKEETRWLSWVDIAHNSAKALQETVPGMNHLDTLVQHTNIVLEPVMNNLPVQIIDCQTINNKELYDMDLIENGCKDLDGHTPFEKEPMAISKLDVFPAEYMCEVDSRGKAPVICVELPVNNESNSKYDNILHKETVDYFSLESSSSLQHKAKNDYSYEKTQERSLVNLTNPDFDKGLNNMNTTFQILIPRVKDINSCCNKTYSINDTKQDNINKNCLILNSYVSEGLYNKTKSNDVTERAKPDISCNHSSKTSLFDLEGVEDSTLDSLSESHIRKDSQEDDHRKHNLYEIDGSSLNTSKEISFVEDVDPNLNILNTNNLLKNANKECVDLLSSEPVSLEGFLNNLGPRTSTPLKNNGGLCEKSITVVMNVLDNSATCRQKSSNSLFKDSSNMLAHTNTIEKEIEIKEEVGNLINEREAKPGINGLKSILSGFVSETSHHIFERQSLDEKQCYIFQNVSKDSTRKCDRLFQNFKQTPRAVPLNIHSKYNRQRKMAPILSRSCPNSANPPVCKRRKFETEVSNASFSLKDLNYKFNNLVDYSLSDDDSCNYGSMMFLTDHNIKQHSLEANSKYAETSDKNNYDNNVSNKNNIFTMSAVSSSSKCASLEKDLRCESTPLLNLMTVDRESTTCISKANLGQMSEHTYNSDNPITSQVFIIPNKLQLPEHESSEVMSKNEAKLYHINVSDSNKSCILNEGVSKLAEGENVVPNLIADSEKYETAKSVNSQGTNGSDKPSCDGDDSSDTDTRSSNQNNGDRISHQDSTMRSLVHQTFNTLRLSSSSDNYYVYGLGDLSMNLAKKIVNEFQMALHDLQELLRQDAFDARTATKILALERTAEIIIHYLHLSPRGSEPFYENSSDINLRFSTELTSDKSESVNPQETHSCMPASGAETKGVCSGDQESSPLFGDGCASGTETNNGHSKSKESHSLSHSEFDDQSSVWSKENDQDHAILLSSPHPRKLVPLSRKKHGSSVPLSWDGMVSRIPPLSFCEQQAKTAPGYLFSQQPQHGRRKELRRNPFPHRLPPLNTSKTRSRFPRVLRGNYTTPSLPNFTVILNGSQLRKVKLVVSMGPSLAGALGIRSVRPALKPPLS</sequence>
<dbReference type="PANTHER" id="PTHR14649:SF1">
    <property type="entry name" value="ZINC FINGER C2HC DOMAIN-CONTAINING PROTEIN 1C"/>
    <property type="match status" value="1"/>
</dbReference>
<feature type="domain" description="C2HC/C3H-type" evidence="8">
    <location>
        <begin position="121"/>
        <end position="150"/>
    </location>
</feature>
<evidence type="ECO:0000256" key="6">
    <source>
        <dbReference type="PROSITE-ProRule" id="PRU01371"/>
    </source>
</evidence>
<feature type="compositionally biased region" description="Polar residues" evidence="7">
    <location>
        <begin position="206"/>
        <end position="224"/>
    </location>
</feature>
<feature type="region of interest" description="Disordered" evidence="7">
    <location>
        <begin position="1247"/>
        <end position="1293"/>
    </location>
</feature>
<dbReference type="EMBL" id="OB793698">
    <property type="protein sequence ID" value="CAD7428291.1"/>
    <property type="molecule type" value="Genomic_DNA"/>
</dbReference>
<feature type="region of interest" description="Disordered" evidence="7">
    <location>
        <begin position="1534"/>
        <end position="1559"/>
    </location>
</feature>
<keyword evidence="4" id="KW-0862">Zinc</keyword>
<feature type="compositionally biased region" description="Polar residues" evidence="7">
    <location>
        <begin position="362"/>
        <end position="376"/>
    </location>
</feature>
<feature type="region of interest" description="Disordered" evidence="7">
    <location>
        <begin position="175"/>
        <end position="286"/>
    </location>
</feature>
<dbReference type="InterPro" id="IPR049899">
    <property type="entry name" value="Znf_C2HC_C3H"/>
</dbReference>